<proteinExistence type="predicted"/>
<reference evidence="2" key="2">
    <citation type="journal article" date="2015" name="Data Brief">
        <title>Shoot transcriptome of the giant reed, Arundo donax.</title>
        <authorList>
            <person name="Barrero R.A."/>
            <person name="Guerrero F.D."/>
            <person name="Moolhuijzen P."/>
            <person name="Goolsby J.A."/>
            <person name="Tidwell J."/>
            <person name="Bellgard S.E."/>
            <person name="Bellgard M.I."/>
        </authorList>
    </citation>
    <scope>NUCLEOTIDE SEQUENCE</scope>
    <source>
        <tissue evidence="2">Shoot tissue taken approximately 20 cm above the soil surface</tissue>
    </source>
</reference>
<feature type="region of interest" description="Disordered" evidence="1">
    <location>
        <begin position="71"/>
        <end position="91"/>
    </location>
</feature>
<evidence type="ECO:0000313" key="2">
    <source>
        <dbReference type="EMBL" id="JAD75058.1"/>
    </source>
</evidence>
<organism evidence="2">
    <name type="scientific">Arundo donax</name>
    <name type="common">Giant reed</name>
    <name type="synonym">Donax arundinaceus</name>
    <dbReference type="NCBI Taxonomy" id="35708"/>
    <lineage>
        <taxon>Eukaryota</taxon>
        <taxon>Viridiplantae</taxon>
        <taxon>Streptophyta</taxon>
        <taxon>Embryophyta</taxon>
        <taxon>Tracheophyta</taxon>
        <taxon>Spermatophyta</taxon>
        <taxon>Magnoliopsida</taxon>
        <taxon>Liliopsida</taxon>
        <taxon>Poales</taxon>
        <taxon>Poaceae</taxon>
        <taxon>PACMAD clade</taxon>
        <taxon>Arundinoideae</taxon>
        <taxon>Arundineae</taxon>
        <taxon>Arundo</taxon>
    </lineage>
</organism>
<dbReference type="AlphaFoldDB" id="A0A0A9CKT3"/>
<name>A0A0A9CKT3_ARUDO</name>
<evidence type="ECO:0000256" key="1">
    <source>
        <dbReference type="SAM" id="MobiDB-lite"/>
    </source>
</evidence>
<sequence>MPASSPSKMPLRRNMLHTRSRKSTRKLWLHLRKWRTEQLWQKQCWRQHFSINLASRKHSCHPLLLLQGHQHEMHHQAKRTKIRHRSSNLEE</sequence>
<feature type="compositionally biased region" description="Basic residues" evidence="1">
    <location>
        <begin position="76"/>
        <end position="91"/>
    </location>
</feature>
<dbReference type="EMBL" id="GBRH01222837">
    <property type="protein sequence ID" value="JAD75058.1"/>
    <property type="molecule type" value="Transcribed_RNA"/>
</dbReference>
<accession>A0A0A9CKT3</accession>
<protein>
    <submittedName>
        <fullName evidence="2">Uncharacterized protein</fullName>
    </submittedName>
</protein>
<reference evidence="2" key="1">
    <citation type="submission" date="2014-09" db="EMBL/GenBank/DDBJ databases">
        <authorList>
            <person name="Magalhaes I.L.F."/>
            <person name="Oliveira U."/>
            <person name="Santos F.R."/>
            <person name="Vidigal T.H.D.A."/>
            <person name="Brescovit A.D."/>
            <person name="Santos A.J."/>
        </authorList>
    </citation>
    <scope>NUCLEOTIDE SEQUENCE</scope>
    <source>
        <tissue evidence="2">Shoot tissue taken approximately 20 cm above the soil surface</tissue>
    </source>
</reference>